<dbReference type="PANTHER" id="PTHR45784:SF8">
    <property type="entry name" value="C-TYPE MANNOSE RECEPTOR 2-RELATED"/>
    <property type="match status" value="1"/>
</dbReference>
<dbReference type="EMBL" id="JAVHJS010000004">
    <property type="protein sequence ID" value="KAK2860874.1"/>
    <property type="molecule type" value="Genomic_DNA"/>
</dbReference>
<dbReference type="InterPro" id="IPR016187">
    <property type="entry name" value="CTDL_fold"/>
</dbReference>
<proteinExistence type="predicted"/>
<keyword evidence="1" id="KW-1015">Disulfide bond</keyword>
<organism evidence="4 5">
    <name type="scientific">Tachysurus vachellii</name>
    <name type="common">Darkbarbel catfish</name>
    <name type="synonym">Pelteobagrus vachellii</name>
    <dbReference type="NCBI Taxonomy" id="175792"/>
    <lineage>
        <taxon>Eukaryota</taxon>
        <taxon>Metazoa</taxon>
        <taxon>Chordata</taxon>
        <taxon>Craniata</taxon>
        <taxon>Vertebrata</taxon>
        <taxon>Euteleostomi</taxon>
        <taxon>Actinopterygii</taxon>
        <taxon>Neopterygii</taxon>
        <taxon>Teleostei</taxon>
        <taxon>Ostariophysi</taxon>
        <taxon>Siluriformes</taxon>
        <taxon>Bagridae</taxon>
        <taxon>Tachysurus</taxon>
    </lineage>
</organism>
<evidence type="ECO:0000259" key="3">
    <source>
        <dbReference type="PROSITE" id="PS50041"/>
    </source>
</evidence>
<sequence>MKSSLVLFLLLCSMAGCQRREYVYIDKKMTWFSAQSYCRENYVDLATVTSDEENQRLVLKASSLSFAAWIGLNKTVPNGNVWQWSDGETPNNFMWVKNQPDNYNHEEDCVMIILDGWNDVKCVTYWPFFCYWRFVLVKEYMTWKEALDYCRTYYTGLASPISENQLSLARTATTGTQNVSIWTGLRFVNGRWVSVSSTPLGNLVSLPSCPVPRYRCGARNTNTNLWENRDCDEKLNFLCY</sequence>
<reference evidence="4" key="1">
    <citation type="submission" date="2023-08" db="EMBL/GenBank/DDBJ databases">
        <title>Pelteobagrus vachellii genome.</title>
        <authorList>
            <person name="Liu H."/>
        </authorList>
    </citation>
    <scope>NUCLEOTIDE SEQUENCE</scope>
    <source>
        <strain evidence="4">PRFRI_2022a</strain>
        <tissue evidence="4">Muscle</tissue>
    </source>
</reference>
<evidence type="ECO:0000313" key="4">
    <source>
        <dbReference type="EMBL" id="KAK2860874.1"/>
    </source>
</evidence>
<gene>
    <name evidence="4" type="ORF">Q7C36_005040</name>
</gene>
<feature type="domain" description="C-type lectin" evidence="3">
    <location>
        <begin position="17"/>
        <end position="131"/>
    </location>
</feature>
<dbReference type="SUPFAM" id="SSF56436">
    <property type="entry name" value="C-type lectin-like"/>
    <property type="match status" value="2"/>
</dbReference>
<evidence type="ECO:0000313" key="5">
    <source>
        <dbReference type="Proteomes" id="UP001187315"/>
    </source>
</evidence>
<evidence type="ECO:0000256" key="2">
    <source>
        <dbReference type="SAM" id="SignalP"/>
    </source>
</evidence>
<dbReference type="InterPro" id="IPR018378">
    <property type="entry name" value="C-type_lectin_CS"/>
</dbReference>
<dbReference type="PROSITE" id="PS51257">
    <property type="entry name" value="PROKAR_LIPOPROTEIN"/>
    <property type="match status" value="1"/>
</dbReference>
<dbReference type="Pfam" id="PF00059">
    <property type="entry name" value="Lectin_C"/>
    <property type="match status" value="2"/>
</dbReference>
<dbReference type="PROSITE" id="PS50041">
    <property type="entry name" value="C_TYPE_LECTIN_2"/>
    <property type="match status" value="2"/>
</dbReference>
<keyword evidence="5" id="KW-1185">Reference proteome</keyword>
<feature type="signal peptide" evidence="2">
    <location>
        <begin position="1"/>
        <end position="19"/>
    </location>
</feature>
<dbReference type="InterPro" id="IPR001304">
    <property type="entry name" value="C-type_lectin-like"/>
</dbReference>
<name>A0AA88NL75_TACVA</name>
<accession>A0AA88NL75</accession>
<dbReference type="SMART" id="SM00034">
    <property type="entry name" value="CLECT"/>
    <property type="match status" value="2"/>
</dbReference>
<protein>
    <recommendedName>
        <fullName evidence="3">C-type lectin domain-containing protein</fullName>
    </recommendedName>
</protein>
<dbReference type="Proteomes" id="UP001187315">
    <property type="component" value="Unassembled WGS sequence"/>
</dbReference>
<comment type="caution">
    <text evidence="4">The sequence shown here is derived from an EMBL/GenBank/DDBJ whole genome shotgun (WGS) entry which is preliminary data.</text>
</comment>
<dbReference type="PANTHER" id="PTHR45784">
    <property type="entry name" value="C-TYPE LECTIN DOMAIN FAMILY 20 MEMBER A-RELATED"/>
    <property type="match status" value="1"/>
</dbReference>
<dbReference type="Gene3D" id="3.10.100.10">
    <property type="entry name" value="Mannose-Binding Protein A, subunit A"/>
    <property type="match status" value="2"/>
</dbReference>
<feature type="domain" description="C-type lectin" evidence="3">
    <location>
        <begin position="126"/>
        <end position="240"/>
    </location>
</feature>
<dbReference type="InterPro" id="IPR016186">
    <property type="entry name" value="C-type_lectin-like/link_sf"/>
</dbReference>
<keyword evidence="2" id="KW-0732">Signal</keyword>
<evidence type="ECO:0000256" key="1">
    <source>
        <dbReference type="ARBA" id="ARBA00023157"/>
    </source>
</evidence>
<dbReference type="PROSITE" id="PS00615">
    <property type="entry name" value="C_TYPE_LECTIN_1"/>
    <property type="match status" value="1"/>
</dbReference>
<feature type="chain" id="PRO_5041659122" description="C-type lectin domain-containing protein" evidence="2">
    <location>
        <begin position="20"/>
        <end position="240"/>
    </location>
</feature>
<dbReference type="AlphaFoldDB" id="A0AA88NL75"/>